<comment type="subcellular location">
    <subcellularLocation>
        <location evidence="1">Cell outer membrane</location>
        <topology evidence="1">Multi-pass membrane protein</topology>
    </subcellularLocation>
</comment>
<reference evidence="19 20" key="1">
    <citation type="submission" date="2016-12" db="EMBL/GenBank/DDBJ databases">
        <authorList>
            <person name="Song W.-J."/>
            <person name="Kurnit D.M."/>
        </authorList>
    </citation>
    <scope>NUCLEOTIDE SEQUENCE [LARGE SCALE GENOMIC DNA]</scope>
    <source>
        <strain evidence="19 20">175</strain>
    </source>
</reference>
<evidence type="ECO:0000259" key="16">
    <source>
        <dbReference type="Pfam" id="PF02563"/>
    </source>
</evidence>
<sequence>MNKEISIVSTLGMGTILRWWVVFWLLLGGYGVAGAEDYLLGPGDFVKITVFDYPDLAVETRVSASGGITFPLVGEVLVGGKSPRQAETLLAQKLTEQGFIKQPHVNLVVTEFASQQVSVMGSVSKPGQYALERASTLSQVLAAAGGVSSEGGEVAVLVRTAGGGNQHREIDLRALFAGDVSKDIGMTGGDLVYVPKAQTFYIYGEVQHPGVFRLERDINIAQAISIGGGLTARGTDDGVEVKRRGGQGELLTETAELGDLVRPDDVIYVRESWF</sequence>
<evidence type="ECO:0000256" key="2">
    <source>
        <dbReference type="ARBA" id="ARBA00009450"/>
    </source>
</evidence>
<dbReference type="GO" id="GO:0006811">
    <property type="term" value="P:monoatomic ion transport"/>
    <property type="evidence" value="ECO:0007669"/>
    <property type="project" value="UniProtKB-KW"/>
</dbReference>
<dbReference type="NCBIfam" id="TIGR03028">
    <property type="entry name" value="EpsE"/>
    <property type="match status" value="1"/>
</dbReference>
<dbReference type="InterPro" id="IPR019554">
    <property type="entry name" value="Soluble_ligand-bd"/>
</dbReference>
<comment type="similarity">
    <text evidence="2">Belongs to the BexD/CtrA/VexA family.</text>
</comment>
<evidence type="ECO:0000256" key="6">
    <source>
        <dbReference type="ARBA" id="ARBA00022692"/>
    </source>
</evidence>
<dbReference type="GO" id="GO:0009279">
    <property type="term" value="C:cell outer membrane"/>
    <property type="evidence" value="ECO:0007669"/>
    <property type="project" value="UniProtKB-SubCell"/>
</dbReference>
<dbReference type="OrthoDB" id="9808421at2"/>
<dbReference type="InterPro" id="IPR017478">
    <property type="entry name" value="Polysacc_export_EpsE"/>
</dbReference>
<dbReference type="PANTHER" id="PTHR33619:SF3">
    <property type="entry name" value="POLYSACCHARIDE EXPORT PROTEIN GFCE-RELATED"/>
    <property type="match status" value="1"/>
</dbReference>
<dbReference type="InterPro" id="IPR049712">
    <property type="entry name" value="Poly_export"/>
</dbReference>
<dbReference type="InterPro" id="IPR054765">
    <property type="entry name" value="SLBB_dom"/>
</dbReference>
<keyword evidence="14" id="KW-0449">Lipoprotein</keyword>
<keyword evidence="3" id="KW-0813">Transport</keyword>
<evidence type="ECO:0000256" key="15">
    <source>
        <dbReference type="SAM" id="Phobius"/>
    </source>
</evidence>
<dbReference type="GO" id="GO:0046930">
    <property type="term" value="C:pore complex"/>
    <property type="evidence" value="ECO:0007669"/>
    <property type="project" value="UniProtKB-KW"/>
</dbReference>
<evidence type="ECO:0000256" key="12">
    <source>
        <dbReference type="ARBA" id="ARBA00023139"/>
    </source>
</evidence>
<keyword evidence="5" id="KW-0762">Sugar transport</keyword>
<dbReference type="Pfam" id="PF22461">
    <property type="entry name" value="SLBB_2"/>
    <property type="match status" value="1"/>
</dbReference>
<keyword evidence="7" id="KW-0732">Signal</keyword>
<feature type="domain" description="Polysaccharide export protein N-terminal" evidence="16">
    <location>
        <begin position="35"/>
        <end position="109"/>
    </location>
</feature>
<organism evidence="19 20">
    <name type="scientific">Methylomagnum ishizawai</name>
    <dbReference type="NCBI Taxonomy" id="1760988"/>
    <lineage>
        <taxon>Bacteria</taxon>
        <taxon>Pseudomonadati</taxon>
        <taxon>Pseudomonadota</taxon>
        <taxon>Gammaproteobacteria</taxon>
        <taxon>Methylococcales</taxon>
        <taxon>Methylococcaceae</taxon>
        <taxon>Methylomagnum</taxon>
    </lineage>
</organism>
<evidence type="ECO:0000259" key="18">
    <source>
        <dbReference type="Pfam" id="PF22461"/>
    </source>
</evidence>
<evidence type="ECO:0000256" key="8">
    <source>
        <dbReference type="ARBA" id="ARBA00023047"/>
    </source>
</evidence>
<keyword evidence="13" id="KW-0998">Cell outer membrane</keyword>
<feature type="transmembrane region" description="Helical" evidence="15">
    <location>
        <begin position="7"/>
        <end position="27"/>
    </location>
</feature>
<dbReference type="Gene3D" id="3.10.560.10">
    <property type="entry name" value="Outer membrane lipoprotein wza domain like"/>
    <property type="match status" value="2"/>
</dbReference>
<evidence type="ECO:0000259" key="17">
    <source>
        <dbReference type="Pfam" id="PF10531"/>
    </source>
</evidence>
<protein>
    <submittedName>
        <fullName evidence="19">Polysaccharide export outer membrane protein</fullName>
    </submittedName>
</protein>
<keyword evidence="4" id="KW-1134">Transmembrane beta strand</keyword>
<dbReference type="GO" id="GO:0015288">
    <property type="term" value="F:porin activity"/>
    <property type="evidence" value="ECO:0007669"/>
    <property type="project" value="UniProtKB-KW"/>
</dbReference>
<keyword evidence="10" id="KW-0626">Porin</keyword>
<name>A0A1Y6CST0_9GAMM</name>
<dbReference type="Pfam" id="PF02563">
    <property type="entry name" value="Poly_export"/>
    <property type="match status" value="1"/>
</dbReference>
<evidence type="ECO:0000313" key="20">
    <source>
        <dbReference type="Proteomes" id="UP000192923"/>
    </source>
</evidence>
<dbReference type="PANTHER" id="PTHR33619">
    <property type="entry name" value="POLYSACCHARIDE EXPORT PROTEIN GFCE-RELATED"/>
    <property type="match status" value="1"/>
</dbReference>
<dbReference type="Gene3D" id="3.30.1950.10">
    <property type="entry name" value="wza like domain"/>
    <property type="match status" value="1"/>
</dbReference>
<dbReference type="Proteomes" id="UP000192923">
    <property type="component" value="Unassembled WGS sequence"/>
</dbReference>
<feature type="domain" description="SLBB" evidence="18">
    <location>
        <begin position="115"/>
        <end position="194"/>
    </location>
</feature>
<feature type="domain" description="Soluble ligand binding" evidence="17">
    <location>
        <begin position="200"/>
        <end position="246"/>
    </location>
</feature>
<evidence type="ECO:0000256" key="1">
    <source>
        <dbReference type="ARBA" id="ARBA00004571"/>
    </source>
</evidence>
<keyword evidence="20" id="KW-1185">Reference proteome</keyword>
<keyword evidence="9" id="KW-0406">Ion transport</keyword>
<dbReference type="Pfam" id="PF10531">
    <property type="entry name" value="SLBB"/>
    <property type="match status" value="1"/>
</dbReference>
<keyword evidence="15" id="KW-1133">Transmembrane helix</keyword>
<gene>
    <name evidence="19" type="ORF">SAMN02949497_0635</name>
</gene>
<evidence type="ECO:0000256" key="4">
    <source>
        <dbReference type="ARBA" id="ARBA00022452"/>
    </source>
</evidence>
<dbReference type="STRING" id="1760988.SAMN02949497_0635"/>
<accession>A0A1Y6CST0</accession>
<evidence type="ECO:0000256" key="11">
    <source>
        <dbReference type="ARBA" id="ARBA00023136"/>
    </source>
</evidence>
<dbReference type="EMBL" id="FXAM01000001">
    <property type="protein sequence ID" value="SMF93357.1"/>
    <property type="molecule type" value="Genomic_DNA"/>
</dbReference>
<keyword evidence="6 15" id="KW-0812">Transmembrane</keyword>
<evidence type="ECO:0000256" key="13">
    <source>
        <dbReference type="ARBA" id="ARBA00023237"/>
    </source>
</evidence>
<dbReference type="InterPro" id="IPR003715">
    <property type="entry name" value="Poly_export_N"/>
</dbReference>
<dbReference type="RefSeq" id="WP_125468778.1">
    <property type="nucleotide sequence ID" value="NZ_FXAM01000001.1"/>
</dbReference>
<keyword evidence="11 15" id="KW-0472">Membrane</keyword>
<evidence type="ECO:0000256" key="14">
    <source>
        <dbReference type="ARBA" id="ARBA00023288"/>
    </source>
</evidence>
<dbReference type="GO" id="GO:0015159">
    <property type="term" value="F:polysaccharide transmembrane transporter activity"/>
    <property type="evidence" value="ECO:0007669"/>
    <property type="project" value="InterPro"/>
</dbReference>
<proteinExistence type="inferred from homology"/>
<dbReference type="AlphaFoldDB" id="A0A1Y6CST0"/>
<evidence type="ECO:0000256" key="5">
    <source>
        <dbReference type="ARBA" id="ARBA00022597"/>
    </source>
</evidence>
<evidence type="ECO:0000256" key="10">
    <source>
        <dbReference type="ARBA" id="ARBA00023114"/>
    </source>
</evidence>
<keyword evidence="8" id="KW-0625">Polysaccharide transport</keyword>
<evidence type="ECO:0000256" key="3">
    <source>
        <dbReference type="ARBA" id="ARBA00022448"/>
    </source>
</evidence>
<evidence type="ECO:0000256" key="9">
    <source>
        <dbReference type="ARBA" id="ARBA00023065"/>
    </source>
</evidence>
<evidence type="ECO:0000256" key="7">
    <source>
        <dbReference type="ARBA" id="ARBA00022729"/>
    </source>
</evidence>
<evidence type="ECO:0000313" key="19">
    <source>
        <dbReference type="EMBL" id="SMF93357.1"/>
    </source>
</evidence>
<keyword evidence="12" id="KW-0564">Palmitate</keyword>